<reference evidence="6" key="1">
    <citation type="submission" date="2014-08" db="EMBL/GenBank/DDBJ databases">
        <authorList>
            <person name="Senf B."/>
            <person name="Petzold A."/>
            <person name="Downie B.R."/>
            <person name="Koch P."/>
            <person name="Platzer M."/>
        </authorList>
    </citation>
    <scope>NUCLEOTIDE SEQUENCE [LARGE SCALE GENOMIC DNA]</scope>
    <source>
        <strain evidence="6">GRZ</strain>
    </source>
</reference>
<reference evidence="6" key="2">
    <citation type="submission" date="2025-08" db="UniProtKB">
        <authorList>
            <consortium name="Ensembl"/>
        </authorList>
    </citation>
    <scope>IDENTIFICATION</scope>
</reference>
<keyword evidence="7" id="KW-1185">Reference proteome</keyword>
<dbReference type="Ensembl" id="ENSNFUT00015006808.1">
    <property type="protein sequence ID" value="ENSNFUP00015006466.1"/>
    <property type="gene ID" value="ENSNFUG00015003232.1"/>
</dbReference>
<evidence type="ECO:0000256" key="3">
    <source>
        <dbReference type="ARBA" id="ARBA00022833"/>
    </source>
</evidence>
<accession>A0A8C6NJU2</accession>
<dbReference type="Gene3D" id="3.30.40.10">
    <property type="entry name" value="Zinc/RING finger domain, C3HC4 (zinc finger)"/>
    <property type="match status" value="1"/>
</dbReference>
<evidence type="ECO:0000259" key="5">
    <source>
        <dbReference type="PROSITE" id="PS50089"/>
    </source>
</evidence>
<keyword evidence="1" id="KW-0479">Metal-binding</keyword>
<dbReference type="GeneTree" id="ENSGT00940000179675"/>
<dbReference type="GO" id="GO:0061630">
    <property type="term" value="F:ubiquitin protein ligase activity"/>
    <property type="evidence" value="ECO:0007669"/>
    <property type="project" value="TreeGrafter"/>
</dbReference>
<evidence type="ECO:0000313" key="6">
    <source>
        <dbReference type="Ensembl" id="ENSNFUP00015006466.1"/>
    </source>
</evidence>
<sequence>TAEQSRERTSRERSSKVLPCQHTFCVSCLRRWQEKVHSQLLCPVCRLPVLVRSVEDLPENLLLARLLEGLQSLSGPDTFTQREMCISNCNFFLQFRHILDLRINSVTLFSNKVG</sequence>
<feature type="domain" description="RING-type" evidence="5">
    <location>
        <begin position="17"/>
        <end position="46"/>
    </location>
</feature>
<keyword evidence="3" id="KW-0862">Zinc</keyword>
<dbReference type="PROSITE" id="PS00518">
    <property type="entry name" value="ZF_RING_1"/>
    <property type="match status" value="1"/>
</dbReference>
<dbReference type="PROSITE" id="PS50089">
    <property type="entry name" value="ZF_RING_2"/>
    <property type="match status" value="1"/>
</dbReference>
<evidence type="ECO:0000256" key="1">
    <source>
        <dbReference type="ARBA" id="ARBA00022723"/>
    </source>
</evidence>
<dbReference type="Pfam" id="PF13639">
    <property type="entry name" value="zf-RING_2"/>
    <property type="match status" value="1"/>
</dbReference>
<dbReference type="InterPro" id="IPR047153">
    <property type="entry name" value="TRIM45/56/19-like"/>
</dbReference>
<dbReference type="InterPro" id="IPR017907">
    <property type="entry name" value="Znf_RING_CS"/>
</dbReference>
<dbReference type="GO" id="GO:0008270">
    <property type="term" value="F:zinc ion binding"/>
    <property type="evidence" value="ECO:0007669"/>
    <property type="project" value="UniProtKB-KW"/>
</dbReference>
<dbReference type="InterPro" id="IPR001841">
    <property type="entry name" value="Znf_RING"/>
</dbReference>
<dbReference type="AlphaFoldDB" id="A0A8C6NJU2"/>
<dbReference type="InterPro" id="IPR013083">
    <property type="entry name" value="Znf_RING/FYVE/PHD"/>
</dbReference>
<name>A0A8C6NJU2_NOTFU</name>
<dbReference type="Proteomes" id="UP000694548">
    <property type="component" value="Chromosome sgr01"/>
</dbReference>
<evidence type="ECO:0000313" key="7">
    <source>
        <dbReference type="Proteomes" id="UP000694548"/>
    </source>
</evidence>
<evidence type="ECO:0000256" key="2">
    <source>
        <dbReference type="ARBA" id="ARBA00022771"/>
    </source>
</evidence>
<evidence type="ECO:0000256" key="4">
    <source>
        <dbReference type="PROSITE-ProRule" id="PRU00175"/>
    </source>
</evidence>
<reference evidence="6" key="3">
    <citation type="submission" date="2025-09" db="UniProtKB">
        <authorList>
            <consortium name="Ensembl"/>
        </authorList>
    </citation>
    <scope>IDENTIFICATION</scope>
</reference>
<dbReference type="SUPFAM" id="SSF57850">
    <property type="entry name" value="RING/U-box"/>
    <property type="match status" value="1"/>
</dbReference>
<organism evidence="6 7">
    <name type="scientific">Nothobranchius furzeri</name>
    <name type="common">Turquoise killifish</name>
    <dbReference type="NCBI Taxonomy" id="105023"/>
    <lineage>
        <taxon>Eukaryota</taxon>
        <taxon>Metazoa</taxon>
        <taxon>Chordata</taxon>
        <taxon>Craniata</taxon>
        <taxon>Vertebrata</taxon>
        <taxon>Euteleostomi</taxon>
        <taxon>Actinopterygii</taxon>
        <taxon>Neopterygii</taxon>
        <taxon>Teleostei</taxon>
        <taxon>Neoteleostei</taxon>
        <taxon>Acanthomorphata</taxon>
        <taxon>Ovalentaria</taxon>
        <taxon>Atherinomorphae</taxon>
        <taxon>Cyprinodontiformes</taxon>
        <taxon>Nothobranchiidae</taxon>
        <taxon>Nothobranchius</taxon>
    </lineage>
</organism>
<keyword evidence="2 4" id="KW-0863">Zinc-finger</keyword>
<dbReference type="PANTHER" id="PTHR25462:SF296">
    <property type="entry name" value="MEIOTIC P26, ISOFORM F"/>
    <property type="match status" value="1"/>
</dbReference>
<proteinExistence type="predicted"/>
<protein>
    <recommendedName>
        <fullName evidence="5">RING-type domain-containing protein</fullName>
    </recommendedName>
</protein>
<dbReference type="PANTHER" id="PTHR25462">
    <property type="entry name" value="BONUS, ISOFORM C-RELATED"/>
    <property type="match status" value="1"/>
</dbReference>